<organism evidence="1">
    <name type="scientific">Candidatus Berkiella cookevillensis</name>
    <dbReference type="NCBI Taxonomy" id="437022"/>
    <lineage>
        <taxon>Bacteria</taxon>
        <taxon>Pseudomonadati</taxon>
        <taxon>Pseudomonadota</taxon>
        <taxon>Gammaproteobacteria</taxon>
        <taxon>Candidatus Berkiellales</taxon>
        <taxon>Candidatus Berkiellaceae</taxon>
        <taxon>Candidatus Berkiella</taxon>
    </lineage>
</organism>
<reference evidence="1" key="1">
    <citation type="submission" date="2015-09" db="EMBL/GenBank/DDBJ databases">
        <title>Draft Genome Sequences of Two Novel Amoeba-resistant Intranuclear Bacteria, Candidatus Berkiella cookevillensis and Candidatus Berkiella aquae.</title>
        <authorList>
            <person name="Mehari Y.T."/>
            <person name="Arivett B.A."/>
            <person name="Farone A.L."/>
            <person name="Gunderson J.H."/>
            <person name="Farone M.B."/>
        </authorList>
    </citation>
    <scope>NUCLEOTIDE SEQUENCE [LARGE SCALE GENOMIC DNA]</scope>
    <source>
        <strain evidence="1">CC99</strain>
    </source>
</reference>
<proteinExistence type="predicted"/>
<dbReference type="AlphaFoldDB" id="A0A0Q9YHX7"/>
<protein>
    <submittedName>
        <fullName evidence="1">Uncharacterized protein</fullName>
    </submittedName>
</protein>
<dbReference type="EMBL" id="LKHV01000001">
    <property type="protein sequence ID" value="KRG20172.1"/>
    <property type="molecule type" value="Genomic_DNA"/>
</dbReference>
<name>A0A0Q9YHX7_9GAMM</name>
<comment type="caution">
    <text evidence="1">The sequence shown here is derived from an EMBL/GenBank/DDBJ whole genome shotgun (WGS) entry which is preliminary data.</text>
</comment>
<evidence type="ECO:0000313" key="1">
    <source>
        <dbReference type="EMBL" id="KRG20172.1"/>
    </source>
</evidence>
<sequence length="109" mass="12650">MAVLLYMDVLNILNIVPPLVAESVIRRMNENNHYRPEAIIKLSEFRVLEENNAIEHYSNPHVMQFGIHYSNLQIKWLKYCALVSLSPLQVQSLVLNSPYSHSQKCIDKN</sequence>
<accession>A0A0Q9YHX7</accession>
<gene>
    <name evidence="1" type="ORF">CC99x_00393</name>
</gene>